<dbReference type="RefSeq" id="WP_207861414.1">
    <property type="nucleotide sequence ID" value="NZ_JAFREP010000024.1"/>
</dbReference>
<protein>
    <submittedName>
        <fullName evidence="1">Uncharacterized protein</fullName>
    </submittedName>
</protein>
<accession>A0A8J7QK27</accession>
<organism evidence="1 2">
    <name type="scientific">Acanthopleuribacter pedis</name>
    <dbReference type="NCBI Taxonomy" id="442870"/>
    <lineage>
        <taxon>Bacteria</taxon>
        <taxon>Pseudomonadati</taxon>
        <taxon>Acidobacteriota</taxon>
        <taxon>Holophagae</taxon>
        <taxon>Acanthopleuribacterales</taxon>
        <taxon>Acanthopleuribacteraceae</taxon>
        <taxon>Acanthopleuribacter</taxon>
    </lineage>
</organism>
<evidence type="ECO:0000313" key="1">
    <source>
        <dbReference type="EMBL" id="MBO1321440.1"/>
    </source>
</evidence>
<evidence type="ECO:0000313" key="2">
    <source>
        <dbReference type="Proteomes" id="UP000664417"/>
    </source>
</evidence>
<sequence>MNAPAWYKDKPLTHQDFLNWERWLLTRSRFAAQGYGLTRFHGDESITATPADDHITLTVNNLTGLTTSGFPVSATGQTQQLTHGQLNAHKAVDLWLWVNPPADENNPTPAKAQLVVGSATHEAPACPRDHLYLGRYRRDDDHHTGLVRELEPPLHHLGAWRGTVTPAIHQFAARLHDALESWRTAPPLLSVGSQTARHLLFQAAADWMCTPLIELENTLRRALWCNNNEPLPPFQSDPDRTHHLSLDRQLNALAQLLQMQPRANSEPRPATRPSGDVYLVYADSGLRIPHQTRWSGDRLTLDLETEVRGEVHLLVTYSDPAHPPPVEIFRPDPPRDIRAVKAHQPNTRIYPLALTPEQSPSLVLHFRGWHPNAHM</sequence>
<dbReference type="EMBL" id="JAFREP010000024">
    <property type="protein sequence ID" value="MBO1321440.1"/>
    <property type="molecule type" value="Genomic_DNA"/>
</dbReference>
<proteinExistence type="predicted"/>
<gene>
    <name evidence="1" type="ORF">J3U88_23360</name>
</gene>
<keyword evidence="2" id="KW-1185">Reference proteome</keyword>
<dbReference type="Proteomes" id="UP000664417">
    <property type="component" value="Unassembled WGS sequence"/>
</dbReference>
<reference evidence="1" key="1">
    <citation type="submission" date="2021-03" db="EMBL/GenBank/DDBJ databases">
        <authorList>
            <person name="Wang G."/>
        </authorList>
    </citation>
    <scope>NUCLEOTIDE SEQUENCE</scope>
    <source>
        <strain evidence="1">KCTC 12899</strain>
    </source>
</reference>
<name>A0A8J7QK27_9BACT</name>
<dbReference type="AlphaFoldDB" id="A0A8J7QK27"/>
<comment type="caution">
    <text evidence="1">The sequence shown here is derived from an EMBL/GenBank/DDBJ whole genome shotgun (WGS) entry which is preliminary data.</text>
</comment>